<accession>A0A9D1LZ42</accession>
<dbReference type="AlphaFoldDB" id="A0A9D1LZ42"/>
<reference evidence="2" key="1">
    <citation type="submission" date="2020-10" db="EMBL/GenBank/DDBJ databases">
        <authorList>
            <person name="Gilroy R."/>
        </authorList>
    </citation>
    <scope>NUCLEOTIDE SEQUENCE</scope>
    <source>
        <strain evidence="2">ChiGjej1B1-1684</strain>
    </source>
</reference>
<evidence type="ECO:0000313" key="3">
    <source>
        <dbReference type="Proteomes" id="UP000824118"/>
    </source>
</evidence>
<dbReference type="EMBL" id="DVNG01000099">
    <property type="protein sequence ID" value="HIU50671.1"/>
    <property type="molecule type" value="Genomic_DNA"/>
</dbReference>
<reference evidence="2" key="2">
    <citation type="journal article" date="2021" name="PeerJ">
        <title>Extensive microbial diversity within the chicken gut microbiome revealed by metagenomics and culture.</title>
        <authorList>
            <person name="Gilroy R."/>
            <person name="Ravi A."/>
            <person name="Getino M."/>
            <person name="Pursley I."/>
            <person name="Horton D.L."/>
            <person name="Alikhan N.F."/>
            <person name="Baker D."/>
            <person name="Gharbi K."/>
            <person name="Hall N."/>
            <person name="Watson M."/>
            <person name="Adriaenssens E.M."/>
            <person name="Foster-Nyarko E."/>
            <person name="Jarju S."/>
            <person name="Secka A."/>
            <person name="Antonio M."/>
            <person name="Oren A."/>
            <person name="Chaudhuri R.R."/>
            <person name="La Ragione R."/>
            <person name="Hildebrand F."/>
            <person name="Pallen M.J."/>
        </authorList>
    </citation>
    <scope>NUCLEOTIDE SEQUENCE</scope>
    <source>
        <strain evidence="2">ChiGjej1B1-1684</strain>
    </source>
</reference>
<dbReference type="Proteomes" id="UP000824118">
    <property type="component" value="Unassembled WGS sequence"/>
</dbReference>
<evidence type="ECO:0000259" key="1">
    <source>
        <dbReference type="Pfam" id="PF12673"/>
    </source>
</evidence>
<comment type="caution">
    <text evidence="2">The sequence shown here is derived from an EMBL/GenBank/DDBJ whole genome shotgun (WGS) entry which is preliminary data.</text>
</comment>
<dbReference type="Pfam" id="PF12673">
    <property type="entry name" value="SipL"/>
    <property type="match status" value="2"/>
</dbReference>
<protein>
    <submittedName>
        <fullName evidence="2">DUF3794 domain-containing protein</fullName>
    </submittedName>
</protein>
<feature type="domain" description="SipL SPOCS" evidence="1">
    <location>
        <begin position="37"/>
        <end position="115"/>
    </location>
</feature>
<evidence type="ECO:0000313" key="2">
    <source>
        <dbReference type="EMBL" id="HIU50671.1"/>
    </source>
</evidence>
<sequence length="509" mass="56693">MEYTLKPQEIGCLQTILDTVSEQGVDMDITLPDYCPDIEKVLNCTFSPKIFTQNLSGGQLRVEGAVTVRVLYCDSVKKNVRCFEQTSPFSAGFNVKDLTDQYGVITSTKNEYINCRALSPRKLTVHGAFSLYAKIIGKGCLTAYSPGEDKTLCTKTRKIRGMELSAFCQEQFTVTDEVSLEGRPPVESLLKSEVRILSSQCKAVNGKIMLNGEINMRLMYLSNFETGDIEIVDYVTPYSQIINCEGVTETTVNHINVNLMSGEVRLKGDAFSDNPLIVLDARICFTEMGYVPVDITVIEDSYSTKFASSQQFTGMEVLKSTIPFRDTFMHKSTVKTDGASITKIIDMECTPASSSFSVSEGIKAEGKFNCCITAVGDDGYPVYIERIVDLQRDLSVEAGADNIENLDFFINSMSYRIAEDDSIELRCEIVMTGCAQLRETISGVNYIEISEDKPIEEDGCSLTLYYCDSGEKIWDIAKKYNTSEDLIISENLLEGDRIDEAKMLLITRI</sequence>
<feature type="domain" description="SipL SPOCS" evidence="1">
    <location>
        <begin position="186"/>
        <end position="258"/>
    </location>
</feature>
<gene>
    <name evidence="2" type="ORF">IAD22_06635</name>
</gene>
<dbReference type="InterPro" id="IPR024300">
    <property type="entry name" value="SipL_SPOCS_dom"/>
</dbReference>
<name>A0A9D1LZ42_9FIRM</name>
<organism evidence="2 3">
    <name type="scientific">Candidatus Limousia pullorum</name>
    <dbReference type="NCBI Taxonomy" id="2840860"/>
    <lineage>
        <taxon>Bacteria</taxon>
        <taxon>Bacillati</taxon>
        <taxon>Bacillota</taxon>
        <taxon>Clostridia</taxon>
        <taxon>Eubacteriales</taxon>
        <taxon>Oscillospiraceae</taxon>
        <taxon>Oscillospiraceae incertae sedis</taxon>
        <taxon>Candidatus Limousia</taxon>
    </lineage>
</organism>
<proteinExistence type="predicted"/>